<dbReference type="GO" id="GO:0046872">
    <property type="term" value="F:metal ion binding"/>
    <property type="evidence" value="ECO:0007669"/>
    <property type="project" value="UniProtKB-KW"/>
</dbReference>
<keyword evidence="12" id="KW-1185">Reference proteome</keyword>
<organism evidence="11 12">
    <name type="scientific">Allomyces macrogynus (strain ATCC 38327)</name>
    <name type="common">Allomyces javanicus var. macrogynus</name>
    <dbReference type="NCBI Taxonomy" id="578462"/>
    <lineage>
        <taxon>Eukaryota</taxon>
        <taxon>Fungi</taxon>
        <taxon>Fungi incertae sedis</taxon>
        <taxon>Blastocladiomycota</taxon>
        <taxon>Blastocladiomycetes</taxon>
        <taxon>Blastocladiales</taxon>
        <taxon>Blastocladiaceae</taxon>
        <taxon>Allomyces</taxon>
    </lineage>
</organism>
<dbReference type="SUPFAM" id="SSF56281">
    <property type="entry name" value="Metallo-hydrolase/oxidoreductase"/>
    <property type="match status" value="1"/>
</dbReference>
<evidence type="ECO:0000256" key="2">
    <source>
        <dbReference type="ARBA" id="ARBA00001947"/>
    </source>
</evidence>
<keyword evidence="6" id="KW-0479">Metal-binding</keyword>
<dbReference type="InterPro" id="IPR035680">
    <property type="entry name" value="Clx_II_MBL"/>
</dbReference>
<evidence type="ECO:0000313" key="12">
    <source>
        <dbReference type="Proteomes" id="UP000054350"/>
    </source>
</evidence>
<comment type="catalytic activity">
    <reaction evidence="1">
        <text>an S-(2-hydroxyacyl)glutathione + H2O = a 2-hydroxy carboxylate + glutathione + H(+)</text>
        <dbReference type="Rhea" id="RHEA:21864"/>
        <dbReference type="ChEBI" id="CHEBI:15377"/>
        <dbReference type="ChEBI" id="CHEBI:15378"/>
        <dbReference type="ChEBI" id="CHEBI:57925"/>
        <dbReference type="ChEBI" id="CHEBI:58896"/>
        <dbReference type="ChEBI" id="CHEBI:71261"/>
        <dbReference type="EC" id="3.1.2.6"/>
    </reaction>
</comment>
<dbReference type="AlphaFoldDB" id="A0A0L0SKP9"/>
<accession>A0A0L0SKP9</accession>
<dbReference type="Proteomes" id="UP000054350">
    <property type="component" value="Unassembled WGS sequence"/>
</dbReference>
<proteinExistence type="inferred from homology"/>
<protein>
    <recommendedName>
        <fullName evidence="5">hydroxyacylglutathione hydrolase</fullName>
        <ecNumber evidence="5">3.1.2.6</ecNumber>
    </recommendedName>
    <alternativeName>
        <fullName evidence="9">Glyoxalase II</fullName>
    </alternativeName>
</protein>
<dbReference type="FunFam" id="3.60.15.10:FF:000019">
    <property type="entry name" value="Hydroxyacylglutathione hydrolase, mitochondrial"/>
    <property type="match status" value="1"/>
</dbReference>
<comment type="similarity">
    <text evidence="4">Belongs to the metallo-beta-lactamase superfamily. Glyoxalase II family.</text>
</comment>
<dbReference type="Pfam" id="PF16123">
    <property type="entry name" value="HAGH_C"/>
    <property type="match status" value="1"/>
</dbReference>
<dbReference type="CDD" id="cd07723">
    <property type="entry name" value="hydroxyacylglutathione_hydrolase_MBL-fold"/>
    <property type="match status" value="1"/>
</dbReference>
<evidence type="ECO:0000256" key="7">
    <source>
        <dbReference type="ARBA" id="ARBA00022801"/>
    </source>
</evidence>
<keyword evidence="7 11" id="KW-0378">Hydrolase</keyword>
<comment type="pathway">
    <text evidence="3">Secondary metabolite metabolism; methylglyoxal degradation; (R)-lactate from methylglyoxal: step 2/2.</text>
</comment>
<dbReference type="PANTHER" id="PTHR11935:SF94">
    <property type="entry name" value="TENZING NORGAY, ISOFORM C"/>
    <property type="match status" value="1"/>
</dbReference>
<name>A0A0L0SKP9_ALLM3</name>
<dbReference type="SMART" id="SM00849">
    <property type="entry name" value="Lactamase_B"/>
    <property type="match status" value="1"/>
</dbReference>
<evidence type="ECO:0000256" key="3">
    <source>
        <dbReference type="ARBA" id="ARBA00004963"/>
    </source>
</evidence>
<reference evidence="11 12" key="1">
    <citation type="submission" date="2009-11" db="EMBL/GenBank/DDBJ databases">
        <title>Annotation of Allomyces macrogynus ATCC 38327.</title>
        <authorList>
            <consortium name="The Broad Institute Genome Sequencing Platform"/>
            <person name="Russ C."/>
            <person name="Cuomo C."/>
            <person name="Burger G."/>
            <person name="Gray M.W."/>
            <person name="Holland P.W.H."/>
            <person name="King N."/>
            <person name="Lang F.B.F."/>
            <person name="Roger A.J."/>
            <person name="Ruiz-Trillo I."/>
            <person name="Young S.K."/>
            <person name="Zeng Q."/>
            <person name="Gargeya S."/>
            <person name="Fitzgerald M."/>
            <person name="Haas B."/>
            <person name="Abouelleil A."/>
            <person name="Alvarado L."/>
            <person name="Arachchi H.M."/>
            <person name="Berlin A."/>
            <person name="Chapman S.B."/>
            <person name="Gearin G."/>
            <person name="Goldberg J."/>
            <person name="Griggs A."/>
            <person name="Gujja S."/>
            <person name="Hansen M."/>
            <person name="Heiman D."/>
            <person name="Howarth C."/>
            <person name="Larimer J."/>
            <person name="Lui A."/>
            <person name="MacDonald P.J.P."/>
            <person name="McCowen C."/>
            <person name="Montmayeur A."/>
            <person name="Murphy C."/>
            <person name="Neiman D."/>
            <person name="Pearson M."/>
            <person name="Priest M."/>
            <person name="Roberts A."/>
            <person name="Saif S."/>
            <person name="Shea T."/>
            <person name="Sisk P."/>
            <person name="Stolte C."/>
            <person name="Sykes S."/>
            <person name="Wortman J."/>
            <person name="Nusbaum C."/>
            <person name="Birren B."/>
        </authorList>
    </citation>
    <scope>NUCLEOTIDE SEQUENCE [LARGE SCALE GENOMIC DNA]</scope>
    <source>
        <strain evidence="11 12">ATCC 38327</strain>
    </source>
</reference>
<dbReference type="VEuPathDB" id="FungiDB:AMAG_08303"/>
<evidence type="ECO:0000256" key="6">
    <source>
        <dbReference type="ARBA" id="ARBA00022723"/>
    </source>
</evidence>
<gene>
    <name evidence="11" type="ORF">AMAG_08303</name>
</gene>
<dbReference type="InterPro" id="IPR017782">
    <property type="entry name" value="Hydroxyacylglutathione_Hdrlase"/>
</dbReference>
<dbReference type="PIRSF" id="PIRSF005457">
    <property type="entry name" value="Glx"/>
    <property type="match status" value="1"/>
</dbReference>
<dbReference type="Pfam" id="PF00753">
    <property type="entry name" value="Lactamase_B"/>
    <property type="match status" value="1"/>
</dbReference>
<evidence type="ECO:0000259" key="10">
    <source>
        <dbReference type="SMART" id="SM00849"/>
    </source>
</evidence>
<dbReference type="OMA" id="NYIWLLQ"/>
<evidence type="ECO:0000313" key="11">
    <source>
        <dbReference type="EMBL" id="KNE63141.1"/>
    </source>
</evidence>
<dbReference type="OrthoDB" id="515692at2759"/>
<dbReference type="eggNOG" id="KOG0813">
    <property type="taxonomic scope" value="Eukaryota"/>
</dbReference>
<evidence type="ECO:0000256" key="5">
    <source>
        <dbReference type="ARBA" id="ARBA00011917"/>
    </source>
</evidence>
<keyword evidence="8" id="KW-0862">Zinc</keyword>
<feature type="domain" description="Metallo-beta-lactamase" evidence="10">
    <location>
        <begin position="52"/>
        <end position="212"/>
    </location>
</feature>
<dbReference type="InterPro" id="IPR001279">
    <property type="entry name" value="Metallo-B-lactamas"/>
</dbReference>
<dbReference type="EC" id="3.1.2.6" evidence="5"/>
<dbReference type="UniPathway" id="UPA00619">
    <property type="reaction ID" value="UER00676"/>
</dbReference>
<evidence type="ECO:0000256" key="8">
    <source>
        <dbReference type="ARBA" id="ARBA00022833"/>
    </source>
</evidence>
<evidence type="ECO:0000256" key="4">
    <source>
        <dbReference type="ARBA" id="ARBA00006759"/>
    </source>
</evidence>
<evidence type="ECO:0000256" key="9">
    <source>
        <dbReference type="ARBA" id="ARBA00031044"/>
    </source>
</evidence>
<dbReference type="GO" id="GO:0004416">
    <property type="term" value="F:hydroxyacylglutathione hydrolase activity"/>
    <property type="evidence" value="ECO:0007669"/>
    <property type="project" value="UniProtKB-EC"/>
</dbReference>
<dbReference type="EMBL" id="GG745341">
    <property type="protein sequence ID" value="KNE63141.1"/>
    <property type="molecule type" value="Genomic_DNA"/>
</dbReference>
<reference evidence="12" key="2">
    <citation type="submission" date="2009-11" db="EMBL/GenBank/DDBJ databases">
        <title>The Genome Sequence of Allomyces macrogynus strain ATCC 38327.</title>
        <authorList>
            <consortium name="The Broad Institute Genome Sequencing Platform"/>
            <person name="Russ C."/>
            <person name="Cuomo C."/>
            <person name="Shea T."/>
            <person name="Young S.K."/>
            <person name="Zeng Q."/>
            <person name="Koehrsen M."/>
            <person name="Haas B."/>
            <person name="Borodovsky M."/>
            <person name="Guigo R."/>
            <person name="Alvarado L."/>
            <person name="Berlin A."/>
            <person name="Borenstein D."/>
            <person name="Chen Z."/>
            <person name="Engels R."/>
            <person name="Freedman E."/>
            <person name="Gellesch M."/>
            <person name="Goldberg J."/>
            <person name="Griggs A."/>
            <person name="Gujja S."/>
            <person name="Heiman D."/>
            <person name="Hepburn T."/>
            <person name="Howarth C."/>
            <person name="Jen D."/>
            <person name="Larson L."/>
            <person name="Lewis B."/>
            <person name="Mehta T."/>
            <person name="Park D."/>
            <person name="Pearson M."/>
            <person name="Roberts A."/>
            <person name="Saif S."/>
            <person name="Shenoy N."/>
            <person name="Sisk P."/>
            <person name="Stolte C."/>
            <person name="Sykes S."/>
            <person name="Walk T."/>
            <person name="White J."/>
            <person name="Yandava C."/>
            <person name="Burger G."/>
            <person name="Gray M.W."/>
            <person name="Holland P.W.H."/>
            <person name="King N."/>
            <person name="Lang F.B.F."/>
            <person name="Roger A.J."/>
            <person name="Ruiz-Trillo I."/>
            <person name="Lander E."/>
            <person name="Nusbaum C."/>
        </authorList>
    </citation>
    <scope>NUCLEOTIDE SEQUENCE [LARGE SCALE GENOMIC DNA]</scope>
    <source>
        <strain evidence="12">ATCC 38327</strain>
    </source>
</reference>
<dbReference type="NCBIfam" id="TIGR03413">
    <property type="entry name" value="GSH_gloB"/>
    <property type="match status" value="1"/>
</dbReference>
<dbReference type="InterPro" id="IPR032282">
    <property type="entry name" value="HAGH_C"/>
</dbReference>
<dbReference type="STRING" id="578462.A0A0L0SKP9"/>
<dbReference type="Gene3D" id="3.60.15.10">
    <property type="entry name" value="Ribonuclease Z/Hydroxyacylglutathione hydrolase-like"/>
    <property type="match status" value="1"/>
</dbReference>
<dbReference type="HAMAP" id="MF_01374">
    <property type="entry name" value="Glyoxalase_2"/>
    <property type="match status" value="1"/>
</dbReference>
<dbReference type="InterPro" id="IPR036866">
    <property type="entry name" value="RibonucZ/Hydroxyglut_hydro"/>
</dbReference>
<comment type="cofactor">
    <cofactor evidence="2">
        <name>Zn(2+)</name>
        <dbReference type="ChEBI" id="CHEBI:29105"/>
    </cofactor>
</comment>
<sequence length="290" mass="31468">MAALLAARSATRLAVLAGDLQPAPLRHAQRHWLHSTLSAASMKVYPVPCLKDNYAYVLVDETTGQAAVVDPITPARVAEKVRELGVDVQYLLTTHHHWDHAGGNQEFTQLYPHLRAVVGGDDRIGALTQKISDGATLTIGTIQVRAIATPCHTTGSISYYCTHGTDEHAVFTGDTLFLAGCGRFFEGTAVEMHASLGKLAQLPHETKVYCGHEYTSSNLAFAQYVEPGNQEIARRIKWGQENAVTVPGTIGEELQTNPFLRTGEVSVQQATGETDAMAVMGKLREMKNAF</sequence>
<dbReference type="PANTHER" id="PTHR11935">
    <property type="entry name" value="BETA LACTAMASE DOMAIN"/>
    <property type="match status" value="1"/>
</dbReference>
<dbReference type="GO" id="GO:0019243">
    <property type="term" value="P:methylglyoxal catabolic process to D-lactate via S-lactoyl-glutathione"/>
    <property type="evidence" value="ECO:0007669"/>
    <property type="project" value="InterPro"/>
</dbReference>
<evidence type="ECO:0000256" key="1">
    <source>
        <dbReference type="ARBA" id="ARBA00001623"/>
    </source>
</evidence>